<dbReference type="SUPFAM" id="SSF52058">
    <property type="entry name" value="L domain-like"/>
    <property type="match status" value="1"/>
</dbReference>
<dbReference type="EMBL" id="RDQH01000331">
    <property type="protein sequence ID" value="RXH97851.1"/>
    <property type="molecule type" value="Genomic_DNA"/>
</dbReference>
<proteinExistence type="predicted"/>
<reference evidence="1 2" key="1">
    <citation type="submission" date="2018-10" db="EMBL/GenBank/DDBJ databases">
        <title>A high-quality apple genome assembly.</title>
        <authorList>
            <person name="Hu J."/>
        </authorList>
    </citation>
    <scope>NUCLEOTIDE SEQUENCE [LARGE SCALE GENOMIC DNA]</scope>
    <source>
        <strain evidence="2">cv. HFTH1</strain>
        <tissue evidence="1">Young leaf</tissue>
    </source>
</reference>
<comment type="caution">
    <text evidence="1">The sequence shown here is derived from an EMBL/GenBank/DDBJ whole genome shotgun (WGS) entry which is preliminary data.</text>
</comment>
<dbReference type="PANTHER" id="PTHR11017:SF574">
    <property type="entry name" value="ADP-RIBOSYL CYCLASE_CYCLIC ADP-RIBOSE HYDROLASE"/>
    <property type="match status" value="1"/>
</dbReference>
<dbReference type="Proteomes" id="UP000290289">
    <property type="component" value="Chromosome 5"/>
</dbReference>
<gene>
    <name evidence="1" type="ORF">DVH24_010176</name>
</gene>
<organism evidence="1 2">
    <name type="scientific">Malus domestica</name>
    <name type="common">Apple</name>
    <name type="synonym">Pyrus malus</name>
    <dbReference type="NCBI Taxonomy" id="3750"/>
    <lineage>
        <taxon>Eukaryota</taxon>
        <taxon>Viridiplantae</taxon>
        <taxon>Streptophyta</taxon>
        <taxon>Embryophyta</taxon>
        <taxon>Tracheophyta</taxon>
        <taxon>Spermatophyta</taxon>
        <taxon>Magnoliopsida</taxon>
        <taxon>eudicotyledons</taxon>
        <taxon>Gunneridae</taxon>
        <taxon>Pentapetalae</taxon>
        <taxon>rosids</taxon>
        <taxon>fabids</taxon>
        <taxon>Rosales</taxon>
        <taxon>Rosaceae</taxon>
        <taxon>Amygdaloideae</taxon>
        <taxon>Maleae</taxon>
        <taxon>Malus</taxon>
    </lineage>
</organism>
<dbReference type="AlphaFoldDB" id="A0A498JXC4"/>
<dbReference type="InterPro" id="IPR032675">
    <property type="entry name" value="LRR_dom_sf"/>
</dbReference>
<dbReference type="GO" id="GO:0006952">
    <property type="term" value="P:defense response"/>
    <property type="evidence" value="ECO:0007669"/>
    <property type="project" value="InterPro"/>
</dbReference>
<evidence type="ECO:0000313" key="1">
    <source>
        <dbReference type="EMBL" id="RXH97851.1"/>
    </source>
</evidence>
<accession>A0A498JXC4</accession>
<protein>
    <submittedName>
        <fullName evidence="1">Uncharacterized protein</fullName>
    </submittedName>
</protein>
<dbReference type="InterPro" id="IPR044974">
    <property type="entry name" value="Disease_R_plants"/>
</dbReference>
<sequence>MYNLRLLIVDNSSFDNDWENLSVSLPNSLSYLCWVKYPLKSLPSKFSPENLVEFRMSYSNLEFWSEGKKLGNLKVMDLSYSIHLIEVPDLSQSLKIEHINLMGCTNLDLSGTMIRSIPASIKQASQLSVLRLSNCKRLQSLPELPGVLIREGQGRSPQNAALTLRSALTQLYHDEYEFSQCHHEQLGFCKCRGVCDAFVASGSKIVGSYGTSGTSSSCIQKGKQEAALFTCLQDPHSASLQPSNSKRLKSTFTMRDRSNNPRPLQKRRFLSIELSGPCRRWREPRKPEFFKPCFRFQVLAVAEAQYDGRPPRPPPPQRMLLGSQGLTVISLLRCLRGVAVVFEGIRKEHCYRP</sequence>
<dbReference type="PANTHER" id="PTHR11017">
    <property type="entry name" value="LEUCINE-RICH REPEAT-CONTAINING PROTEIN"/>
    <property type="match status" value="1"/>
</dbReference>
<dbReference type="Gene3D" id="3.80.10.10">
    <property type="entry name" value="Ribonuclease Inhibitor"/>
    <property type="match status" value="1"/>
</dbReference>
<evidence type="ECO:0000313" key="2">
    <source>
        <dbReference type="Proteomes" id="UP000290289"/>
    </source>
</evidence>
<name>A0A498JXC4_MALDO</name>
<keyword evidence="2" id="KW-1185">Reference proteome</keyword>